<feature type="transmembrane region" description="Helical" evidence="2">
    <location>
        <begin position="38"/>
        <end position="60"/>
    </location>
</feature>
<gene>
    <name evidence="3" type="ORF">MELIAE_LOCUS5697</name>
</gene>
<dbReference type="EMBL" id="OV121134">
    <property type="protein sequence ID" value="CAH0553793.1"/>
    <property type="molecule type" value="Genomic_DNA"/>
</dbReference>
<sequence length="139" mass="16787">MDYEKLRYSWRNPLVPTFMQPTPRNPFSLKFHMSYPEVVPIVIICILDMSWMVFSSIYAFKRTEVLMFNCQQKEEEMYDLLIHPYNRKFYTESQTFCPQQSLYDTYMEMMQAQEKRDQDCPKTKKAQCNPFDAPEGDEK</sequence>
<protein>
    <submittedName>
        <fullName evidence="3">Uncharacterized protein</fullName>
    </submittedName>
</protein>
<accession>A0A9P0AZB2</accession>
<evidence type="ECO:0000256" key="2">
    <source>
        <dbReference type="SAM" id="Phobius"/>
    </source>
</evidence>
<dbReference type="OrthoDB" id="6742350at2759"/>
<feature type="region of interest" description="Disordered" evidence="1">
    <location>
        <begin position="115"/>
        <end position="139"/>
    </location>
</feature>
<dbReference type="Proteomes" id="UP001154078">
    <property type="component" value="Chromosome 3"/>
</dbReference>
<reference evidence="3" key="1">
    <citation type="submission" date="2021-12" db="EMBL/GenBank/DDBJ databases">
        <authorList>
            <person name="King R."/>
        </authorList>
    </citation>
    <scope>NUCLEOTIDE SEQUENCE</scope>
</reference>
<keyword evidence="2" id="KW-1133">Transmembrane helix</keyword>
<keyword evidence="2" id="KW-0472">Membrane</keyword>
<evidence type="ECO:0000313" key="4">
    <source>
        <dbReference type="Proteomes" id="UP001154078"/>
    </source>
</evidence>
<dbReference type="AlphaFoldDB" id="A0A9P0AZB2"/>
<keyword evidence="4" id="KW-1185">Reference proteome</keyword>
<keyword evidence="2" id="KW-0812">Transmembrane</keyword>
<proteinExistence type="predicted"/>
<organism evidence="3 4">
    <name type="scientific">Brassicogethes aeneus</name>
    <name type="common">Rape pollen beetle</name>
    <name type="synonym">Meligethes aeneus</name>
    <dbReference type="NCBI Taxonomy" id="1431903"/>
    <lineage>
        <taxon>Eukaryota</taxon>
        <taxon>Metazoa</taxon>
        <taxon>Ecdysozoa</taxon>
        <taxon>Arthropoda</taxon>
        <taxon>Hexapoda</taxon>
        <taxon>Insecta</taxon>
        <taxon>Pterygota</taxon>
        <taxon>Neoptera</taxon>
        <taxon>Endopterygota</taxon>
        <taxon>Coleoptera</taxon>
        <taxon>Polyphaga</taxon>
        <taxon>Cucujiformia</taxon>
        <taxon>Nitidulidae</taxon>
        <taxon>Meligethinae</taxon>
        <taxon>Brassicogethes</taxon>
    </lineage>
</organism>
<evidence type="ECO:0000256" key="1">
    <source>
        <dbReference type="SAM" id="MobiDB-lite"/>
    </source>
</evidence>
<name>A0A9P0AZB2_BRAAE</name>
<evidence type="ECO:0000313" key="3">
    <source>
        <dbReference type="EMBL" id="CAH0553793.1"/>
    </source>
</evidence>